<evidence type="ECO:0000313" key="2">
    <source>
        <dbReference type="EMBL" id="TDS59638.1"/>
    </source>
</evidence>
<accession>A0A4R7EYT8</accession>
<comment type="caution">
    <text evidence="2">The sequence shown here is derived from an EMBL/GenBank/DDBJ whole genome shotgun (WGS) entry which is preliminary data.</text>
</comment>
<dbReference type="PANTHER" id="PTHR34985">
    <property type="entry name" value="SLR0554 PROTEIN"/>
    <property type="match status" value="1"/>
</dbReference>
<dbReference type="EMBL" id="SOAG01000010">
    <property type="protein sequence ID" value="TDS59638.1"/>
    <property type="molecule type" value="Genomic_DNA"/>
</dbReference>
<dbReference type="InterPro" id="IPR007936">
    <property type="entry name" value="VapE-like_dom"/>
</dbReference>
<dbReference type="AlphaFoldDB" id="A0A4R7EYT8"/>
<dbReference type="OrthoDB" id="9801888at2"/>
<evidence type="ECO:0000313" key="3">
    <source>
        <dbReference type="Proteomes" id="UP000295215"/>
    </source>
</evidence>
<organism evidence="2 3">
    <name type="scientific">Myroides indicus</name>
    <dbReference type="NCBI Taxonomy" id="1323422"/>
    <lineage>
        <taxon>Bacteria</taxon>
        <taxon>Pseudomonadati</taxon>
        <taxon>Bacteroidota</taxon>
        <taxon>Flavobacteriia</taxon>
        <taxon>Flavobacteriales</taxon>
        <taxon>Flavobacteriaceae</taxon>
        <taxon>Myroides</taxon>
    </lineage>
</organism>
<dbReference type="Proteomes" id="UP000295215">
    <property type="component" value="Unassembled WGS sequence"/>
</dbReference>
<dbReference type="PANTHER" id="PTHR34985:SF1">
    <property type="entry name" value="SLR0554 PROTEIN"/>
    <property type="match status" value="1"/>
</dbReference>
<protein>
    <submittedName>
        <fullName evidence="2">Virulence-associated protein E</fullName>
    </submittedName>
</protein>
<sequence length="392" mass="46427">MNEFEYYNRSNRSDSVYDKIREELDKYYIIRFNEIALEYEIIDRISNNRIEFNESSILIHLHREKINVSPQVFKTYLKSHFVSRFNPLTEYFENLPPWNGFDYISKYACYCKTDDDLLFANHLLKWAVRAVKTVFNDDQINKHVIVLEGGQSFGKSYYLNYLCPTILTKYLYTTIGTGKDDKIKLAKAFIINIEELDVMGKYDINSVKALISQVSINERLPYSDRSTLLFRTCSFLASTNRAEFLCDDTGSVRWIIFSVIKKIDFSYSKDFNIDDFWAQAYHIYKKQKDFKSDLTAEEIQQNELRNERFTIQTTEHEFVLKFYEKTDDILQFRTATEIVTELHIMGHKLNAQKIGSALKKFDFSRIKHAKRQVYGYLAKPKFKDTPWGFNDI</sequence>
<name>A0A4R7EYT8_9FLAO</name>
<feature type="domain" description="Virulence-associated protein E-like" evidence="1">
    <location>
        <begin position="97"/>
        <end position="309"/>
    </location>
</feature>
<proteinExistence type="predicted"/>
<dbReference type="RefSeq" id="WP_133712410.1">
    <property type="nucleotide sequence ID" value="NZ_SOAG01000010.1"/>
</dbReference>
<reference evidence="2 3" key="1">
    <citation type="submission" date="2019-03" db="EMBL/GenBank/DDBJ databases">
        <title>Genomic Encyclopedia of Archaeal and Bacterial Type Strains, Phase II (KMG-II): from individual species to whole genera.</title>
        <authorList>
            <person name="Goeker M."/>
        </authorList>
    </citation>
    <scope>NUCLEOTIDE SEQUENCE [LARGE SCALE GENOMIC DNA]</scope>
    <source>
        <strain evidence="2 3">DSM 28213</strain>
    </source>
</reference>
<gene>
    <name evidence="2" type="ORF">C8P70_11086</name>
</gene>
<keyword evidence="3" id="KW-1185">Reference proteome</keyword>
<evidence type="ECO:0000259" key="1">
    <source>
        <dbReference type="Pfam" id="PF05272"/>
    </source>
</evidence>
<dbReference type="Pfam" id="PF05272">
    <property type="entry name" value="VapE-like_dom"/>
    <property type="match status" value="1"/>
</dbReference>